<dbReference type="Proteomes" id="UP000016927">
    <property type="component" value="Unassembled WGS sequence"/>
</dbReference>
<evidence type="ECO:0000313" key="2">
    <source>
        <dbReference type="Proteomes" id="UP000016927"/>
    </source>
</evidence>
<name>R0KKW5_NOSB1</name>
<protein>
    <submittedName>
        <fullName evidence="1">Uncharacterized protein</fullName>
    </submittedName>
</protein>
<gene>
    <name evidence="1" type="ORF">NBO_1336g0001</name>
</gene>
<sequence>MTQNQDHKSTTAQFRDFRQQKTNLKDVVSKSDVTNVQNGNNAVQQNTGNRLQIAETQKSKVTDHKANNIRLQNNNNGILRNNLVAKPQIIRSQRSTTGNKSSQVALVKPQNNIKNVNAQDVINKHVKNMHNKVGAKEKDPKTFISKVSNSDSHSTAQGVISKAVDGKSQGSAKNVKVRSDTENIKSQSSVKNVKVRSNVEDVDPQNSVKNEKVVSKVKSVKSQGGVKNVKVRSNVANIASQGVVSKVDESNKLKVDVLTKDVNPE</sequence>
<reference evidence="1 2" key="1">
    <citation type="journal article" date="2013" name="BMC Genomics">
        <title>Comparative genomics of parasitic silkworm microsporidia reveal an association between genome expansion and host adaptation.</title>
        <authorList>
            <person name="Pan G."/>
            <person name="Xu J."/>
            <person name="Li T."/>
            <person name="Xia Q."/>
            <person name="Liu S.L."/>
            <person name="Zhang G."/>
            <person name="Li S."/>
            <person name="Li C."/>
            <person name="Liu H."/>
            <person name="Yang L."/>
            <person name="Liu T."/>
            <person name="Zhang X."/>
            <person name="Wu Z."/>
            <person name="Fan W."/>
            <person name="Dang X."/>
            <person name="Xiang H."/>
            <person name="Tao M."/>
            <person name="Li Y."/>
            <person name="Hu J."/>
            <person name="Li Z."/>
            <person name="Lin L."/>
            <person name="Luo J."/>
            <person name="Geng L."/>
            <person name="Wang L."/>
            <person name="Long M."/>
            <person name="Wan Y."/>
            <person name="He N."/>
            <person name="Zhang Z."/>
            <person name="Lu C."/>
            <person name="Keeling P.J."/>
            <person name="Wang J."/>
            <person name="Xiang Z."/>
            <person name="Zhou Z."/>
        </authorList>
    </citation>
    <scope>NUCLEOTIDE SEQUENCE [LARGE SCALE GENOMIC DNA]</scope>
    <source>
        <strain evidence="2">CQ1 / CVCC 102059</strain>
    </source>
</reference>
<dbReference type="HOGENOM" id="CLU_1050077_0_0_1"/>
<proteinExistence type="predicted"/>
<accession>R0KKW5</accession>
<dbReference type="EMBL" id="KB910243">
    <property type="protein sequence ID" value="EOB11261.1"/>
    <property type="molecule type" value="Genomic_DNA"/>
</dbReference>
<dbReference type="AlphaFoldDB" id="R0KKW5"/>
<organism evidence="1 2">
    <name type="scientific">Nosema bombycis (strain CQ1 / CVCC 102059)</name>
    <name type="common">Microsporidian parasite</name>
    <name type="synonym">Pebrine of silkworm</name>
    <dbReference type="NCBI Taxonomy" id="578461"/>
    <lineage>
        <taxon>Eukaryota</taxon>
        <taxon>Fungi</taxon>
        <taxon>Fungi incertae sedis</taxon>
        <taxon>Microsporidia</taxon>
        <taxon>Nosematidae</taxon>
        <taxon>Nosema</taxon>
    </lineage>
</organism>
<evidence type="ECO:0000313" key="1">
    <source>
        <dbReference type="EMBL" id="EOB11261.1"/>
    </source>
</evidence>
<dbReference type="VEuPathDB" id="MicrosporidiaDB:NBO_1336g0001"/>
<keyword evidence="2" id="KW-1185">Reference proteome</keyword>